<sequence length="740" mass="83796">AVQWYDILQVQVERDVEAALQSCRDHVRTALDASVEAKVGEGPPTSLSSTAPLQPVPPNLTTGYASSILRQRCPACFGGSSWGRPLTEGGDVHCASDGNFHHRHRRSAGDCPPFYDPAYVLPKDQVDAVGARIDKLRKKKPRKCHPPVPHEVLDQCERSYEAADGKKQKAAMESFDDPGFMSLICRHDIPLFFANIDTPGEQQKYAVALLEHLFSLLPLAATVTALYDVGCVLSRSLDQYEILPDPVMERLRFSTTAMHAYGHEWSCQLVYNPRFSEGLGLSDGEGVERLWSRIRRLISIQRSSARKRCIWLVDRQAKAIREELRDDLGDWIRRRLRRGVQEQGENAHKILRECGLSPHELEEQWRQQKASQLSLRAHAPARLKKELDTVLTLQTELDASDKALHTMRAIISTSTQSVSNDTISALESLERGHDRLISKVEQLYASLNVHEKFPELKGIDLEFVRTLLIAHDLKINIRKRAIGSFFEWDKLNQAVGGQQQTLGTKLHQHTRKAIAKHQPALMTALRKFNTYCERMEELYDPSWKIPLPKPLPTKLSALRNDQRLMEDVWITPAVEEIPQWLEELDVRDGIRALLRVRRCSEEQDRLAMEAENLCTWFTNELAAVELALRAPNNSQYNILLQHRRDHLSLLQSRWATSFIPAPRFQTHANEAVNIAISLSGATTLLPVNWTTTVIKDTLDIEHMHLGDGLKPLDIPESDDTDPEQTVLTDVLTEAGIDDPE</sequence>
<protein>
    <submittedName>
        <fullName evidence="1">Uncharacterized protein</fullName>
    </submittedName>
</protein>
<gene>
    <name evidence="1" type="ORF">BV22DRAFT_985479</name>
</gene>
<evidence type="ECO:0000313" key="1">
    <source>
        <dbReference type="EMBL" id="KAH7917226.1"/>
    </source>
</evidence>
<proteinExistence type="predicted"/>
<accession>A0ACB8AUM0</accession>
<feature type="non-terminal residue" evidence="1">
    <location>
        <position position="1"/>
    </location>
</feature>
<feature type="non-terminal residue" evidence="1">
    <location>
        <position position="740"/>
    </location>
</feature>
<dbReference type="EMBL" id="MU267177">
    <property type="protein sequence ID" value="KAH7917226.1"/>
    <property type="molecule type" value="Genomic_DNA"/>
</dbReference>
<evidence type="ECO:0000313" key="2">
    <source>
        <dbReference type="Proteomes" id="UP000790709"/>
    </source>
</evidence>
<name>A0ACB8AUM0_9AGAM</name>
<dbReference type="Proteomes" id="UP000790709">
    <property type="component" value="Unassembled WGS sequence"/>
</dbReference>
<organism evidence="1 2">
    <name type="scientific">Leucogyrophana mollusca</name>
    <dbReference type="NCBI Taxonomy" id="85980"/>
    <lineage>
        <taxon>Eukaryota</taxon>
        <taxon>Fungi</taxon>
        <taxon>Dikarya</taxon>
        <taxon>Basidiomycota</taxon>
        <taxon>Agaricomycotina</taxon>
        <taxon>Agaricomycetes</taxon>
        <taxon>Agaricomycetidae</taxon>
        <taxon>Boletales</taxon>
        <taxon>Boletales incertae sedis</taxon>
        <taxon>Leucogyrophana</taxon>
    </lineage>
</organism>
<reference evidence="1" key="1">
    <citation type="journal article" date="2021" name="New Phytol.">
        <title>Evolutionary innovations through gain and loss of genes in the ectomycorrhizal Boletales.</title>
        <authorList>
            <person name="Wu G."/>
            <person name="Miyauchi S."/>
            <person name="Morin E."/>
            <person name="Kuo A."/>
            <person name="Drula E."/>
            <person name="Varga T."/>
            <person name="Kohler A."/>
            <person name="Feng B."/>
            <person name="Cao Y."/>
            <person name="Lipzen A."/>
            <person name="Daum C."/>
            <person name="Hundley H."/>
            <person name="Pangilinan J."/>
            <person name="Johnson J."/>
            <person name="Barry K."/>
            <person name="LaButti K."/>
            <person name="Ng V."/>
            <person name="Ahrendt S."/>
            <person name="Min B."/>
            <person name="Choi I.G."/>
            <person name="Park H."/>
            <person name="Plett J.M."/>
            <person name="Magnuson J."/>
            <person name="Spatafora J.W."/>
            <person name="Nagy L.G."/>
            <person name="Henrissat B."/>
            <person name="Grigoriev I.V."/>
            <person name="Yang Z.L."/>
            <person name="Xu J."/>
            <person name="Martin F.M."/>
        </authorList>
    </citation>
    <scope>NUCLEOTIDE SEQUENCE</scope>
    <source>
        <strain evidence="1">KUC20120723A-06</strain>
    </source>
</reference>
<comment type="caution">
    <text evidence="1">The sequence shown here is derived from an EMBL/GenBank/DDBJ whole genome shotgun (WGS) entry which is preliminary data.</text>
</comment>
<keyword evidence="2" id="KW-1185">Reference proteome</keyword>